<dbReference type="Proteomes" id="UP000044071">
    <property type="component" value="Unassembled WGS sequence"/>
</dbReference>
<proteinExistence type="predicted"/>
<dbReference type="RefSeq" id="WP_044012063.1">
    <property type="nucleotide sequence ID" value="NZ_CCVW01000004.1"/>
</dbReference>
<dbReference type="STRING" id="1034943.BN59_03199"/>
<evidence type="ECO:0000313" key="1">
    <source>
        <dbReference type="EMBL" id="CDZ78884.1"/>
    </source>
</evidence>
<organism evidence="1 2">
    <name type="scientific">Legionella massiliensis</name>
    <dbReference type="NCBI Taxonomy" id="1034943"/>
    <lineage>
        <taxon>Bacteria</taxon>
        <taxon>Pseudomonadati</taxon>
        <taxon>Pseudomonadota</taxon>
        <taxon>Gammaproteobacteria</taxon>
        <taxon>Legionellales</taxon>
        <taxon>Legionellaceae</taxon>
        <taxon>Legionella</taxon>
    </lineage>
</organism>
<reference evidence="1 2" key="1">
    <citation type="submission" date="2014-06" db="EMBL/GenBank/DDBJ databases">
        <authorList>
            <person name="Urmite Genomes Urmite Genomes"/>
        </authorList>
    </citation>
    <scope>NUCLEOTIDE SEQUENCE [LARGE SCALE GENOMIC DNA]</scope>
</reference>
<gene>
    <name evidence="1" type="ORF">BN59_03199</name>
</gene>
<evidence type="ECO:0000313" key="2">
    <source>
        <dbReference type="Proteomes" id="UP000044071"/>
    </source>
</evidence>
<dbReference type="OrthoDB" id="5650096at2"/>
<dbReference type="EMBL" id="CCSB01000004">
    <property type="protein sequence ID" value="CDZ78884.1"/>
    <property type="molecule type" value="Genomic_DNA"/>
</dbReference>
<protein>
    <submittedName>
        <fullName evidence="1">Uncharacterized protein</fullName>
    </submittedName>
</protein>
<accession>A0A078L430</accession>
<sequence length="206" mass="23546">MPDNETLPDSSHPPTNPLHVLVKEDFNELRAVLNSPDFNRAWLEEKDSDGNTPMDILEQSEGTAPEKFMKRYSLMLSGAGINIPDSLDISQARLNRQISNRLLQKDRDVSFFNAEGLCNGYSFLHNYYSETRGEDYFYTSLMLISLWDGTNASLKQPLPAFLPQSAEYKNLDELFEQWSNDLFLFFGSAAMRQVFPKMEQVLEGLS</sequence>
<name>A0A078L430_9GAMM</name>
<dbReference type="AlphaFoldDB" id="A0A078L430"/>
<keyword evidence="2" id="KW-1185">Reference proteome</keyword>